<dbReference type="Proteomes" id="UP000246115">
    <property type="component" value="Chromosome"/>
</dbReference>
<dbReference type="Proteomes" id="UP000264056">
    <property type="component" value="Unassembled WGS sequence"/>
</dbReference>
<sequence length="160" mass="18450">MAKLYDLVGEYRYLYDLNLDDDTLKDTLDSIDWTERLNEKVEGYAQVIENKLAEAKMFEEAEKKFKAKKEAAKKSAAWLQENIFDAMKLTNQTEIKSGIFTVQIRKNPESVKVDESLLPKKYFVKKITTAPDKKTIKSLLKAGKKVRGAELIRTEKLVIK</sequence>
<organism evidence="3 5">
    <name type="scientific">Streptococcus chenjunshii</name>
    <dbReference type="NCBI Taxonomy" id="2173853"/>
    <lineage>
        <taxon>Bacteria</taxon>
        <taxon>Bacillati</taxon>
        <taxon>Bacillota</taxon>
        <taxon>Bacilli</taxon>
        <taxon>Lactobacillales</taxon>
        <taxon>Streptococcaceae</taxon>
        <taxon>Streptococcus</taxon>
    </lineage>
</organism>
<evidence type="ECO:0000313" key="3">
    <source>
        <dbReference type="EMBL" id="RFU53192.1"/>
    </source>
</evidence>
<dbReference type="OrthoDB" id="2219861at2"/>
<protein>
    <recommendedName>
        <fullName evidence="7">Siphovirus Gp157 family protein</fullName>
    </recommendedName>
</protein>
<evidence type="ECO:0008006" key="7">
    <source>
        <dbReference type="Google" id="ProtNLM"/>
    </source>
</evidence>
<dbReference type="EMBL" id="QVQY01000010">
    <property type="protein sequence ID" value="RFU51094.1"/>
    <property type="molecule type" value="Genomic_DNA"/>
</dbReference>
<evidence type="ECO:0000313" key="6">
    <source>
        <dbReference type="Proteomes" id="UP000264056"/>
    </source>
</evidence>
<dbReference type="Pfam" id="PF05565">
    <property type="entry name" value="Sipho_Gp157"/>
    <property type="match status" value="1"/>
</dbReference>
<dbReference type="InterPro" id="IPR008840">
    <property type="entry name" value="Sipho_Gp157"/>
</dbReference>
<dbReference type="EMBL" id="QVQZ01000010">
    <property type="protein sequence ID" value="RFU53192.1"/>
    <property type="molecule type" value="Genomic_DNA"/>
</dbReference>
<reference evidence="1" key="4">
    <citation type="journal article" date="2019" name="Int. J. Syst. Evol. Microbiol.">
        <title>Streptococcus chenjunshii sp. nov. isolated from feces of Tibetan antelopes.</title>
        <authorList>
            <person name="Tian Z."/>
            <person name="Lu S."/>
            <person name="Jin D."/>
            <person name="Yang J."/>
            <person name="Pu J."/>
            <person name="Lai X.H."/>
            <person name="Bai X.N."/>
            <person name="Wu X.M."/>
            <person name="Li J."/>
            <person name="Wang S."/>
            <person name="Xu J."/>
        </authorList>
    </citation>
    <scope>NUCLEOTIDE SEQUENCE</scope>
    <source>
        <strain evidence="1">Z15</strain>
    </source>
</reference>
<accession>A0A372KLN5</accession>
<reference evidence="3 5" key="2">
    <citation type="submission" date="2018-08" db="EMBL/GenBank/DDBJ databases">
        <title>Draft genome of Streptococcus sp. nov. Z1.</title>
        <authorList>
            <person name="Tian Z."/>
        </authorList>
    </citation>
    <scope>NUCLEOTIDE SEQUENCE [LARGE SCALE GENOMIC DNA]</scope>
    <source>
        <strain evidence="3">Z1</strain>
        <strain evidence="5">Z1(2018)</strain>
    </source>
</reference>
<dbReference type="Proteomes" id="UP000262901">
    <property type="component" value="Unassembled WGS sequence"/>
</dbReference>
<dbReference type="EMBL" id="CP031733">
    <property type="protein sequence ID" value="AXQ79448.1"/>
    <property type="molecule type" value="Genomic_DNA"/>
</dbReference>
<evidence type="ECO:0000313" key="1">
    <source>
        <dbReference type="EMBL" id="AXQ79448.1"/>
    </source>
</evidence>
<reference evidence="2 6" key="1">
    <citation type="submission" date="2018-08" db="EMBL/GenBank/DDBJ databases">
        <title>Draft genome of Streptococcus sp .nov. Z2.</title>
        <authorList>
            <person name="Tian Z."/>
        </authorList>
    </citation>
    <scope>NUCLEOTIDE SEQUENCE [LARGE SCALE GENOMIC DNA]</scope>
    <source>
        <strain evidence="2 6">Z2</strain>
    </source>
</reference>
<keyword evidence="6" id="KW-1185">Reference proteome</keyword>
<proteinExistence type="predicted"/>
<evidence type="ECO:0000313" key="2">
    <source>
        <dbReference type="EMBL" id="RFU51094.1"/>
    </source>
</evidence>
<reference evidence="4" key="3">
    <citation type="submission" date="2018-08" db="EMBL/GenBank/DDBJ databases">
        <title>Streptococcus chenjunshii sp. nov., isolated from stools sample of the Tibetan antelope in the Qinghai-Tibet plateau, China.</title>
        <authorList>
            <person name="Tian Z."/>
        </authorList>
    </citation>
    <scope>NUCLEOTIDE SEQUENCE [LARGE SCALE GENOMIC DNA]</scope>
    <source>
        <strain evidence="4">Z15</strain>
    </source>
</reference>
<dbReference type="RefSeq" id="WP_116878142.1">
    <property type="nucleotide sequence ID" value="NZ_CP031733.1"/>
</dbReference>
<name>A0A372KLN5_9STRE</name>
<gene>
    <name evidence="1" type="ORF">DDV21_010360</name>
    <name evidence="2" type="ORF">DDV22_05140</name>
    <name evidence="3" type="ORF">DDV23_05650</name>
</gene>
<dbReference type="AlphaFoldDB" id="A0A372KLN5"/>
<accession>A0A346NEK3</accession>
<evidence type="ECO:0000313" key="5">
    <source>
        <dbReference type="Proteomes" id="UP000262901"/>
    </source>
</evidence>
<dbReference type="KEGG" id="schj:DDV21_010360"/>
<evidence type="ECO:0000313" key="4">
    <source>
        <dbReference type="Proteomes" id="UP000246115"/>
    </source>
</evidence>